<sequence>MLVGRLSKCSRNILKSSFASSHLRSFATHSKSTTIQPDSYESNKKTETNKLEKSLAKFWEKVTIGNSNDGSYTIELDGKSIKTPLGFEMKIPKNKKTLAFLLANEWKSLPSLQIKPFLVPLTSLTARCIDLNEAQITNDDEIKTKIGDLSTIKNLLLRYLDTDTMLVFSPREDCDGELRKEQEKCYRPLIEDMENFFTKFSDDGEPVKLTYLDCDTDGLIGNQQTKHTHIAVLNYLNSLSTWDLVALEKAVLVGKSFLAGVTILRNADYNDKFNLTIDELARLVSLETVLQTLRWGEVEDTHDVDKVDIRRSLASVAIIAHNSKPE</sequence>
<accession>A0AAV5R6I6</accession>
<keyword evidence="4" id="KW-0496">Mitochondrion</keyword>
<evidence type="ECO:0000256" key="2">
    <source>
        <dbReference type="ARBA" id="ARBA00008231"/>
    </source>
</evidence>
<keyword evidence="7" id="KW-1185">Reference proteome</keyword>
<protein>
    <submittedName>
        <fullName evidence="6">ATP synthase complex assembly protein</fullName>
    </submittedName>
</protein>
<name>A0AAV5R6I6_PICKL</name>
<dbReference type="Gene3D" id="3.30.2180.10">
    <property type="entry name" value="ATP12-like"/>
    <property type="match status" value="1"/>
</dbReference>
<keyword evidence="5" id="KW-0143">Chaperone</keyword>
<keyword evidence="3" id="KW-0809">Transit peptide</keyword>
<dbReference type="InterPro" id="IPR023335">
    <property type="entry name" value="ATP12_ortho_dom_sf"/>
</dbReference>
<dbReference type="InterPro" id="IPR042272">
    <property type="entry name" value="ATP12_ATP_synth-F1-assembly_N"/>
</dbReference>
<comment type="caution">
    <text evidence="6">The sequence shown here is derived from an EMBL/GenBank/DDBJ whole genome shotgun (WGS) entry which is preliminary data.</text>
</comment>
<reference evidence="6 7" key="1">
    <citation type="journal article" date="2023" name="Elife">
        <title>Identification of key yeast species and microbe-microbe interactions impacting larval growth of Drosophila in the wild.</title>
        <authorList>
            <person name="Mure A."/>
            <person name="Sugiura Y."/>
            <person name="Maeda R."/>
            <person name="Honda K."/>
            <person name="Sakurai N."/>
            <person name="Takahashi Y."/>
            <person name="Watada M."/>
            <person name="Katoh T."/>
            <person name="Gotoh A."/>
            <person name="Gotoh Y."/>
            <person name="Taniguchi I."/>
            <person name="Nakamura K."/>
            <person name="Hayashi T."/>
            <person name="Katayama T."/>
            <person name="Uemura T."/>
            <person name="Hattori Y."/>
        </authorList>
    </citation>
    <scope>NUCLEOTIDE SEQUENCE [LARGE SCALE GENOMIC DNA]</scope>
    <source>
        <strain evidence="6 7">PK-24</strain>
    </source>
</reference>
<proteinExistence type="inferred from homology"/>
<dbReference type="PANTHER" id="PTHR21013">
    <property type="entry name" value="ATP SYNTHASE MITOCHONDRIAL F1 COMPLEX ASSEMBLY FACTOR 2/ATP12 PROTEIN, MITOCHONDRIAL PRECURSOR"/>
    <property type="match status" value="1"/>
</dbReference>
<dbReference type="AlphaFoldDB" id="A0AAV5R6I6"/>
<dbReference type="Proteomes" id="UP001378960">
    <property type="component" value="Unassembled WGS sequence"/>
</dbReference>
<comment type="subcellular location">
    <subcellularLocation>
        <location evidence="1">Mitochondrion</location>
    </subcellularLocation>
</comment>
<evidence type="ECO:0000256" key="1">
    <source>
        <dbReference type="ARBA" id="ARBA00004173"/>
    </source>
</evidence>
<dbReference type="SUPFAM" id="SSF160909">
    <property type="entry name" value="ATP12-like"/>
    <property type="match status" value="1"/>
</dbReference>
<dbReference type="GO" id="GO:0005739">
    <property type="term" value="C:mitochondrion"/>
    <property type="evidence" value="ECO:0007669"/>
    <property type="project" value="UniProtKB-SubCell"/>
</dbReference>
<comment type="similarity">
    <text evidence="2">Belongs to the ATP12 family.</text>
</comment>
<organism evidence="6 7">
    <name type="scientific">Pichia kluyveri</name>
    <name type="common">Yeast</name>
    <dbReference type="NCBI Taxonomy" id="36015"/>
    <lineage>
        <taxon>Eukaryota</taxon>
        <taxon>Fungi</taxon>
        <taxon>Dikarya</taxon>
        <taxon>Ascomycota</taxon>
        <taxon>Saccharomycotina</taxon>
        <taxon>Pichiomycetes</taxon>
        <taxon>Pichiales</taxon>
        <taxon>Pichiaceae</taxon>
        <taxon>Pichia</taxon>
    </lineage>
</organism>
<evidence type="ECO:0000256" key="4">
    <source>
        <dbReference type="ARBA" id="ARBA00023128"/>
    </source>
</evidence>
<dbReference type="EMBL" id="BTGB01000005">
    <property type="protein sequence ID" value="GMM47116.1"/>
    <property type="molecule type" value="Genomic_DNA"/>
</dbReference>
<dbReference type="Gene3D" id="1.10.3580.10">
    <property type="entry name" value="ATP12 ATPase"/>
    <property type="match status" value="1"/>
</dbReference>
<dbReference type="GO" id="GO:0033615">
    <property type="term" value="P:mitochondrial proton-transporting ATP synthase complex assembly"/>
    <property type="evidence" value="ECO:0007669"/>
    <property type="project" value="TreeGrafter"/>
</dbReference>
<evidence type="ECO:0000313" key="6">
    <source>
        <dbReference type="EMBL" id="GMM47116.1"/>
    </source>
</evidence>
<dbReference type="PANTHER" id="PTHR21013:SF10">
    <property type="entry name" value="ATP SYNTHASE MITOCHONDRIAL F1 COMPLEX ASSEMBLY FACTOR 2"/>
    <property type="match status" value="1"/>
</dbReference>
<dbReference type="Pfam" id="PF07542">
    <property type="entry name" value="ATP12"/>
    <property type="match status" value="1"/>
</dbReference>
<evidence type="ECO:0000313" key="7">
    <source>
        <dbReference type="Proteomes" id="UP001378960"/>
    </source>
</evidence>
<gene>
    <name evidence="6" type="ORF">DAPK24_036910</name>
</gene>
<dbReference type="InterPro" id="IPR011419">
    <property type="entry name" value="ATP12_ATP_synth-F1-assembly"/>
</dbReference>
<evidence type="ECO:0000256" key="3">
    <source>
        <dbReference type="ARBA" id="ARBA00022946"/>
    </source>
</evidence>
<evidence type="ECO:0000256" key="5">
    <source>
        <dbReference type="ARBA" id="ARBA00023186"/>
    </source>
</evidence>